<evidence type="ECO:0000313" key="2">
    <source>
        <dbReference type="EMBL" id="NML64194.1"/>
    </source>
</evidence>
<accession>A0A7Y0AB92</accession>
<feature type="signal peptide" evidence="1">
    <location>
        <begin position="1"/>
        <end position="19"/>
    </location>
</feature>
<name>A0A7Y0AB92_9BACT</name>
<keyword evidence="3" id="KW-1185">Reference proteome</keyword>
<organism evidence="2 3">
    <name type="scientific">Hymenobacter polaris</name>
    <dbReference type="NCBI Taxonomy" id="2682546"/>
    <lineage>
        <taxon>Bacteria</taxon>
        <taxon>Pseudomonadati</taxon>
        <taxon>Bacteroidota</taxon>
        <taxon>Cytophagia</taxon>
        <taxon>Cytophagales</taxon>
        <taxon>Hymenobacteraceae</taxon>
        <taxon>Hymenobacter</taxon>
    </lineage>
</organism>
<evidence type="ECO:0000256" key="1">
    <source>
        <dbReference type="SAM" id="SignalP"/>
    </source>
</evidence>
<evidence type="ECO:0000313" key="3">
    <source>
        <dbReference type="Proteomes" id="UP000559626"/>
    </source>
</evidence>
<dbReference type="SUPFAM" id="SSF53254">
    <property type="entry name" value="Phosphoglycerate mutase-like"/>
    <property type="match status" value="1"/>
</dbReference>
<protein>
    <submittedName>
        <fullName evidence="2">Histidine phosphatase family protein</fullName>
    </submittedName>
</protein>
<comment type="caution">
    <text evidence="2">The sequence shown here is derived from an EMBL/GenBank/DDBJ whole genome shotgun (WGS) entry which is preliminary data.</text>
</comment>
<dbReference type="InterPro" id="IPR029033">
    <property type="entry name" value="His_PPase_superfam"/>
</dbReference>
<sequence>MKNWLLSLALGLLPLIALAAALPAAPPTVVYLVRHGEKDITPGLADPLLTTAGEARAQALADRLTRERPAALFTTDTRRTRATLAPLAQALHLTPLTYSAKEPAALATRIGQEYAGQTVVVVGHSNTLLPLLAALGVREAVADIPDDEYSNLYKVTLRDGKPAKLEVSHYGKHLEAKL</sequence>
<dbReference type="CDD" id="cd07040">
    <property type="entry name" value="HP"/>
    <property type="match status" value="1"/>
</dbReference>
<dbReference type="InterPro" id="IPR013078">
    <property type="entry name" value="His_Pase_superF_clade-1"/>
</dbReference>
<dbReference type="AlphaFoldDB" id="A0A7Y0AB92"/>
<dbReference type="SMART" id="SM00855">
    <property type="entry name" value="PGAM"/>
    <property type="match status" value="1"/>
</dbReference>
<dbReference type="Proteomes" id="UP000559626">
    <property type="component" value="Unassembled WGS sequence"/>
</dbReference>
<dbReference type="Pfam" id="PF00300">
    <property type="entry name" value="His_Phos_1"/>
    <property type="match status" value="1"/>
</dbReference>
<dbReference type="EMBL" id="JABBGH010000001">
    <property type="protein sequence ID" value="NML64194.1"/>
    <property type="molecule type" value="Genomic_DNA"/>
</dbReference>
<dbReference type="Gene3D" id="3.40.50.1240">
    <property type="entry name" value="Phosphoglycerate mutase-like"/>
    <property type="match status" value="1"/>
</dbReference>
<dbReference type="RefSeq" id="WP_169529508.1">
    <property type="nucleotide sequence ID" value="NZ_JABBGH010000001.1"/>
</dbReference>
<gene>
    <name evidence="2" type="ORF">HHL22_03150</name>
</gene>
<proteinExistence type="predicted"/>
<keyword evidence="1" id="KW-0732">Signal</keyword>
<reference evidence="2 3" key="1">
    <citation type="submission" date="2020-04" db="EMBL/GenBank/DDBJ databases">
        <title>Hymenobacter polaris sp. nov., isolated from Arctic soil.</title>
        <authorList>
            <person name="Dahal R.H."/>
        </authorList>
    </citation>
    <scope>NUCLEOTIDE SEQUENCE [LARGE SCALE GENOMIC DNA]</scope>
    <source>
        <strain evidence="2 3">RP-2-7</strain>
    </source>
</reference>
<feature type="chain" id="PRO_5030536428" evidence="1">
    <location>
        <begin position="20"/>
        <end position="178"/>
    </location>
</feature>